<evidence type="ECO:0000256" key="3">
    <source>
        <dbReference type="ARBA" id="ARBA00022833"/>
    </source>
</evidence>
<reference evidence="8" key="2">
    <citation type="submission" date="2025-09" db="UniProtKB">
        <authorList>
            <consortium name="Ensembl"/>
        </authorList>
    </citation>
    <scope>IDENTIFICATION</scope>
</reference>
<dbReference type="Ensembl" id="ENSNMLT00000017486.1">
    <property type="protein sequence ID" value="ENSNMLP00000015558.1"/>
    <property type="gene ID" value="ENSNMLG00000010309.1"/>
</dbReference>
<keyword evidence="9" id="KW-1185">Reference proteome</keyword>
<dbReference type="PRINTS" id="PR01407">
    <property type="entry name" value="BUTYPHLNCDUF"/>
</dbReference>
<dbReference type="InterPro" id="IPR050143">
    <property type="entry name" value="TRIM/RBCC"/>
</dbReference>
<evidence type="ECO:0000256" key="1">
    <source>
        <dbReference type="ARBA" id="ARBA00022723"/>
    </source>
</evidence>
<dbReference type="SMART" id="SM00589">
    <property type="entry name" value="PRY"/>
    <property type="match status" value="1"/>
</dbReference>
<dbReference type="Pfam" id="PF13765">
    <property type="entry name" value="PRY"/>
    <property type="match status" value="1"/>
</dbReference>
<reference evidence="8" key="1">
    <citation type="submission" date="2025-08" db="UniProtKB">
        <authorList>
            <consortium name="Ensembl"/>
        </authorList>
    </citation>
    <scope>IDENTIFICATION</scope>
</reference>
<dbReference type="SUPFAM" id="SSF49899">
    <property type="entry name" value="Concanavalin A-like lectins/glucanases"/>
    <property type="match status" value="1"/>
</dbReference>
<evidence type="ECO:0000259" key="7">
    <source>
        <dbReference type="PROSITE" id="PS50119"/>
    </source>
</evidence>
<dbReference type="Gene3D" id="3.30.160.60">
    <property type="entry name" value="Classic Zinc Finger"/>
    <property type="match status" value="1"/>
</dbReference>
<evidence type="ECO:0000256" key="2">
    <source>
        <dbReference type="ARBA" id="ARBA00022771"/>
    </source>
</evidence>
<dbReference type="Proteomes" id="UP000694523">
    <property type="component" value="Unplaced"/>
</dbReference>
<dbReference type="SUPFAM" id="SSF57845">
    <property type="entry name" value="B-box zinc-binding domain"/>
    <property type="match status" value="1"/>
</dbReference>
<keyword evidence="2 4" id="KW-0863">Zinc-finger</keyword>
<organism evidence="8 9">
    <name type="scientific">Neogobius melanostomus</name>
    <name type="common">round goby</name>
    <dbReference type="NCBI Taxonomy" id="47308"/>
    <lineage>
        <taxon>Eukaryota</taxon>
        <taxon>Metazoa</taxon>
        <taxon>Chordata</taxon>
        <taxon>Craniata</taxon>
        <taxon>Vertebrata</taxon>
        <taxon>Euteleostomi</taxon>
        <taxon>Actinopterygii</taxon>
        <taxon>Neopterygii</taxon>
        <taxon>Teleostei</taxon>
        <taxon>Neoteleostei</taxon>
        <taxon>Acanthomorphata</taxon>
        <taxon>Gobiaria</taxon>
        <taxon>Gobiiformes</taxon>
        <taxon>Gobioidei</taxon>
        <taxon>Gobiidae</taxon>
        <taxon>Benthophilinae</taxon>
        <taxon>Neogobiini</taxon>
        <taxon>Neogobius</taxon>
    </lineage>
</organism>
<evidence type="ECO:0000256" key="4">
    <source>
        <dbReference type="PROSITE-ProRule" id="PRU00024"/>
    </source>
</evidence>
<dbReference type="InterPro" id="IPR001841">
    <property type="entry name" value="Znf_RING"/>
</dbReference>
<dbReference type="GO" id="GO:0008270">
    <property type="term" value="F:zinc ion binding"/>
    <property type="evidence" value="ECO:0007669"/>
    <property type="project" value="UniProtKB-KW"/>
</dbReference>
<evidence type="ECO:0000313" key="8">
    <source>
        <dbReference type="Ensembl" id="ENSNMLP00000015558.1"/>
    </source>
</evidence>
<dbReference type="PANTHER" id="PTHR24103">
    <property type="entry name" value="E3 UBIQUITIN-PROTEIN LIGASE TRIM"/>
    <property type="match status" value="1"/>
</dbReference>
<dbReference type="SMART" id="SM00336">
    <property type="entry name" value="BBOX"/>
    <property type="match status" value="1"/>
</dbReference>
<dbReference type="Pfam" id="PF13445">
    <property type="entry name" value="zf-RING_UBOX"/>
    <property type="match status" value="1"/>
</dbReference>
<dbReference type="InterPro" id="IPR000315">
    <property type="entry name" value="Znf_B-box"/>
</dbReference>
<dbReference type="InterPro" id="IPR017907">
    <property type="entry name" value="Znf_RING_CS"/>
</dbReference>
<keyword evidence="3" id="KW-0862">Zinc</keyword>
<protein>
    <submittedName>
        <fullName evidence="8">Uncharacterized protein</fullName>
    </submittedName>
</protein>
<sequence>MSNLDFNCPVCLEVYKNPVVLSCCHSFCKACLQDWWTQKVTRECPVCKRRSSRTDPPCNLVLKNLCEAFSQQLTLGETSAQASEQLPEQPVPLCPQHKEKLQLYCVDHHQLVCLVCRDSRAHHRHRFSPIDEMAQECREQLRKSLKPQQELLEDLVKVEILWDGTAEHIKQQGQHTERLIQRQFDQMRAFLQREEQTRIRALRTEVEQKTQQMDRSRAALKQEQTKLSETIQATEAQLKCDDVSLLQNYAPDMKILDKSDLNIEPLPSGTLVNVAKHLGNLSFNIWSQMKEIVSYTPVVLDPNTANPFLTVSDDLQSVQYNETDTALFIDNPDRNNSHLMVFVCLYSS</sequence>
<dbReference type="Gene3D" id="3.30.40.10">
    <property type="entry name" value="Zinc/RING finger domain, C3HC4 (zinc finger)"/>
    <property type="match status" value="1"/>
</dbReference>
<name>A0A8C6T656_9GOBI</name>
<keyword evidence="5" id="KW-0175">Coiled coil</keyword>
<keyword evidence="1" id="KW-0479">Metal-binding</keyword>
<feature type="domain" description="RING-type" evidence="6">
    <location>
        <begin position="8"/>
        <end position="48"/>
    </location>
</feature>
<feature type="domain" description="B box-type" evidence="7">
    <location>
        <begin position="89"/>
        <end position="130"/>
    </location>
</feature>
<proteinExistence type="predicted"/>
<dbReference type="SUPFAM" id="SSF57850">
    <property type="entry name" value="RING/U-box"/>
    <property type="match status" value="1"/>
</dbReference>
<evidence type="ECO:0000259" key="6">
    <source>
        <dbReference type="PROSITE" id="PS50089"/>
    </source>
</evidence>
<evidence type="ECO:0000256" key="5">
    <source>
        <dbReference type="SAM" id="Coils"/>
    </source>
</evidence>
<dbReference type="PROSITE" id="PS50119">
    <property type="entry name" value="ZF_BBOX"/>
    <property type="match status" value="1"/>
</dbReference>
<dbReference type="AlphaFoldDB" id="A0A8C6T656"/>
<feature type="coiled-coil region" evidence="5">
    <location>
        <begin position="192"/>
        <end position="237"/>
    </location>
</feature>
<dbReference type="InterPro" id="IPR013083">
    <property type="entry name" value="Znf_RING/FYVE/PHD"/>
</dbReference>
<dbReference type="Gene3D" id="2.60.120.920">
    <property type="match status" value="1"/>
</dbReference>
<dbReference type="PROSITE" id="PS50089">
    <property type="entry name" value="ZF_RING_2"/>
    <property type="match status" value="1"/>
</dbReference>
<accession>A0A8C6T656</accession>
<dbReference type="Pfam" id="PF00643">
    <property type="entry name" value="zf-B_box"/>
    <property type="match status" value="1"/>
</dbReference>
<dbReference type="InterPro" id="IPR006574">
    <property type="entry name" value="PRY"/>
</dbReference>
<dbReference type="PROSITE" id="PS00518">
    <property type="entry name" value="ZF_RING_1"/>
    <property type="match status" value="1"/>
</dbReference>
<dbReference type="InterPro" id="IPR003879">
    <property type="entry name" value="Butyrophylin_SPRY"/>
</dbReference>
<dbReference type="InterPro" id="IPR027370">
    <property type="entry name" value="Znf-RING_euk"/>
</dbReference>
<evidence type="ECO:0000313" key="9">
    <source>
        <dbReference type="Proteomes" id="UP000694523"/>
    </source>
</evidence>
<dbReference type="SMART" id="SM00184">
    <property type="entry name" value="RING"/>
    <property type="match status" value="1"/>
</dbReference>
<dbReference type="InterPro" id="IPR013320">
    <property type="entry name" value="ConA-like_dom_sf"/>
</dbReference>
<dbReference type="InterPro" id="IPR043136">
    <property type="entry name" value="B30.2/SPRY_sf"/>
</dbReference>